<feature type="domain" description="FAD-binding PCMH-type" evidence="4">
    <location>
        <begin position="185"/>
        <end position="364"/>
    </location>
</feature>
<dbReference type="Pfam" id="PF08031">
    <property type="entry name" value="BBE"/>
    <property type="match status" value="1"/>
</dbReference>
<dbReference type="InterPro" id="IPR006094">
    <property type="entry name" value="Oxid_FAD_bind_N"/>
</dbReference>
<evidence type="ECO:0000313" key="6">
    <source>
        <dbReference type="Proteomes" id="UP000481861"/>
    </source>
</evidence>
<dbReference type="EMBL" id="JAADJZ010000003">
    <property type="protein sequence ID" value="KAF2876295.1"/>
    <property type="molecule type" value="Genomic_DNA"/>
</dbReference>
<dbReference type="GO" id="GO:0071949">
    <property type="term" value="F:FAD binding"/>
    <property type="evidence" value="ECO:0007669"/>
    <property type="project" value="InterPro"/>
</dbReference>
<dbReference type="AlphaFoldDB" id="A0A7C8MGZ3"/>
<evidence type="ECO:0000313" key="5">
    <source>
        <dbReference type="EMBL" id="KAF2876295.1"/>
    </source>
</evidence>
<evidence type="ECO:0000259" key="4">
    <source>
        <dbReference type="PROSITE" id="PS51387"/>
    </source>
</evidence>
<protein>
    <recommendedName>
        <fullName evidence="4">FAD-binding PCMH-type domain-containing protein</fullName>
    </recommendedName>
</protein>
<reference evidence="5 6" key="1">
    <citation type="submission" date="2020-01" db="EMBL/GenBank/DDBJ databases">
        <authorList>
            <consortium name="DOE Joint Genome Institute"/>
            <person name="Haridas S."/>
            <person name="Albert R."/>
            <person name="Binder M."/>
            <person name="Bloem J."/>
            <person name="Labutti K."/>
            <person name="Salamov A."/>
            <person name="Andreopoulos B."/>
            <person name="Baker S.E."/>
            <person name="Barry K."/>
            <person name="Bills G."/>
            <person name="Bluhm B.H."/>
            <person name="Cannon C."/>
            <person name="Castanera R."/>
            <person name="Culley D.E."/>
            <person name="Daum C."/>
            <person name="Ezra D."/>
            <person name="Gonzalez J.B."/>
            <person name="Henrissat B."/>
            <person name="Kuo A."/>
            <person name="Liang C."/>
            <person name="Lipzen A."/>
            <person name="Lutzoni F."/>
            <person name="Magnuson J."/>
            <person name="Mondo S."/>
            <person name="Nolan M."/>
            <person name="Ohm R."/>
            <person name="Pangilinan J."/>
            <person name="Park H.-J.H."/>
            <person name="Ramirez L."/>
            <person name="Alfaro M."/>
            <person name="Sun H."/>
            <person name="Tritt A."/>
            <person name="Yoshinaga Y."/>
            <person name="Zwiers L.-H.L."/>
            <person name="Turgeon B.G."/>
            <person name="Goodwin S.B."/>
            <person name="Spatafora J.W."/>
            <person name="Crous P.W."/>
            <person name="Grigoriev I.V."/>
        </authorList>
    </citation>
    <scope>NUCLEOTIDE SEQUENCE [LARGE SCALE GENOMIC DNA]</scope>
    <source>
        <strain evidence="5 6">CBS 611.86</strain>
    </source>
</reference>
<dbReference type="PANTHER" id="PTHR13878:SF91">
    <property type="entry name" value="FAD BINDING DOMAIN PROTEIN (AFU_ORTHOLOGUE AFUA_6G12070)-RELATED"/>
    <property type="match status" value="1"/>
</dbReference>
<dbReference type="GO" id="GO:0016491">
    <property type="term" value="F:oxidoreductase activity"/>
    <property type="evidence" value="ECO:0007669"/>
    <property type="project" value="UniProtKB-KW"/>
</dbReference>
<gene>
    <name evidence="5" type="ORF">BDV95DRAFT_625581</name>
</gene>
<name>A0A7C8MGZ3_9PLEO</name>
<feature type="signal peptide" evidence="3">
    <location>
        <begin position="1"/>
        <end position="23"/>
    </location>
</feature>
<keyword evidence="2" id="KW-0560">Oxidoreductase</keyword>
<comment type="caution">
    <text evidence="5">The sequence shown here is derived from an EMBL/GenBank/DDBJ whole genome shotgun (WGS) entry which is preliminary data.</text>
</comment>
<comment type="similarity">
    <text evidence="1">Belongs to the oxygen-dependent FAD-linked oxidoreductase family.</text>
</comment>
<dbReference type="InterPro" id="IPR016169">
    <property type="entry name" value="FAD-bd_PCMH_sub2"/>
</dbReference>
<dbReference type="Pfam" id="PF01565">
    <property type="entry name" value="FAD_binding_4"/>
    <property type="match status" value="1"/>
</dbReference>
<dbReference type="Gene3D" id="3.30.465.10">
    <property type="match status" value="2"/>
</dbReference>
<evidence type="ECO:0000256" key="2">
    <source>
        <dbReference type="ARBA" id="ARBA00023002"/>
    </source>
</evidence>
<sequence>MAPKCSLGVVAATLSFLFSAASAQSSNQPVEPAEAVVAETIVAGAPLLDVETVQLTDAVVARIASDDATAEYADLFAFESDASVAKRDLPSCKTYPGDALWPVELVWDIFDFLLGGQLIKTVPIAAPCYDSKWGSKDDARCSALISTFGKPATHENDPTSIMWPIFQGKTCMVREGTTAADKCTLGGFPEYALNASNVAQIQLALNFARNLNIRLVVKNTGHCYLGKSTGAGSLSIWTHNFQDIDFLPKYQATGYNGAAFRVGAGVTVQQIYRAAEAQRLSVLGGICESVGFVGGYLQGGGHTPLSGYYGMAADSVLAFQVVTADGRFVTASATSNPDLFWALRGGGGGTYGVVTSVIIKAHPKIDVTHSTFVLGNSTDGTQLVSRENFFKGVRKFFESFPTFTDAGTYSFFFIFNTNGQLTLDMKSFFAPGHTKESYNKLTKPFFDTAKELGIPFKTPQNSTYYPTFFSAYWDAWGKTPFPLGTATSLPGNRLIPKSHWTEPAKFEKMFSTLKAHVENGRHFGVYHQSPQNPQKVDNAVSSAWRNAQAFFITSSPVFAANADAATIASANKVLNEDILQPWRDITPASEFGGSYLNEAAVEEPKWQEDFYGTQYSKLLSIKKKYDPRGLFYATTAVGSEEWEVRDVELGVQTQNGKLCRK</sequence>
<dbReference type="InterPro" id="IPR016166">
    <property type="entry name" value="FAD-bd_PCMH"/>
</dbReference>
<keyword evidence="6" id="KW-1185">Reference proteome</keyword>
<feature type="chain" id="PRO_5028840105" description="FAD-binding PCMH-type domain-containing protein" evidence="3">
    <location>
        <begin position="24"/>
        <end position="661"/>
    </location>
</feature>
<dbReference type="InterPro" id="IPR036318">
    <property type="entry name" value="FAD-bd_PCMH-like_sf"/>
</dbReference>
<evidence type="ECO:0000256" key="1">
    <source>
        <dbReference type="ARBA" id="ARBA00005466"/>
    </source>
</evidence>
<evidence type="ECO:0000256" key="3">
    <source>
        <dbReference type="SAM" id="SignalP"/>
    </source>
</evidence>
<keyword evidence="3" id="KW-0732">Signal</keyword>
<organism evidence="5 6">
    <name type="scientific">Massariosphaeria phaeospora</name>
    <dbReference type="NCBI Taxonomy" id="100035"/>
    <lineage>
        <taxon>Eukaryota</taxon>
        <taxon>Fungi</taxon>
        <taxon>Dikarya</taxon>
        <taxon>Ascomycota</taxon>
        <taxon>Pezizomycotina</taxon>
        <taxon>Dothideomycetes</taxon>
        <taxon>Pleosporomycetidae</taxon>
        <taxon>Pleosporales</taxon>
        <taxon>Pleosporales incertae sedis</taxon>
        <taxon>Massariosphaeria</taxon>
    </lineage>
</organism>
<dbReference type="InterPro" id="IPR012951">
    <property type="entry name" value="BBE"/>
</dbReference>
<dbReference type="OrthoDB" id="9983560at2759"/>
<dbReference type="PANTHER" id="PTHR13878">
    <property type="entry name" value="GULONOLACTONE OXIDASE"/>
    <property type="match status" value="1"/>
</dbReference>
<dbReference type="InterPro" id="IPR050432">
    <property type="entry name" value="FAD-linked_Oxidoreductases_BP"/>
</dbReference>
<proteinExistence type="inferred from homology"/>
<dbReference type="Proteomes" id="UP000481861">
    <property type="component" value="Unassembled WGS sequence"/>
</dbReference>
<accession>A0A7C8MGZ3</accession>
<dbReference type="SUPFAM" id="SSF56176">
    <property type="entry name" value="FAD-binding/transporter-associated domain-like"/>
    <property type="match status" value="1"/>
</dbReference>
<dbReference type="PROSITE" id="PS51387">
    <property type="entry name" value="FAD_PCMH"/>
    <property type="match status" value="1"/>
</dbReference>